<dbReference type="Proteomes" id="UP000051010">
    <property type="component" value="Unassembled WGS sequence"/>
</dbReference>
<evidence type="ECO:0000313" key="2">
    <source>
        <dbReference type="EMBL" id="KRM44089.1"/>
    </source>
</evidence>
<feature type="compositionally biased region" description="Basic residues" evidence="1">
    <location>
        <begin position="8"/>
        <end position="20"/>
    </location>
</feature>
<dbReference type="AlphaFoldDB" id="A0A0R1YX69"/>
<comment type="caution">
    <text evidence="2">The sequence shown here is derived from an EMBL/GenBank/DDBJ whole genome shotgun (WGS) entry which is preliminary data.</text>
</comment>
<sequence length="61" mass="6997">MEEYRHAVPSRRQLRRKQRAAVKSVHDARQKAPVKVEEVQATFDIAGLVDVGTFPRLRGIK</sequence>
<name>A0A0R1YX69_9LACO</name>
<feature type="region of interest" description="Disordered" evidence="1">
    <location>
        <begin position="1"/>
        <end position="26"/>
    </location>
</feature>
<proteinExistence type="predicted"/>
<organism evidence="2 3">
    <name type="scientific">Lentilactobacillus parafarraginis DSM 18390 = JCM 14109</name>
    <dbReference type="NCBI Taxonomy" id="1423786"/>
    <lineage>
        <taxon>Bacteria</taxon>
        <taxon>Bacillati</taxon>
        <taxon>Bacillota</taxon>
        <taxon>Bacilli</taxon>
        <taxon>Lactobacillales</taxon>
        <taxon>Lactobacillaceae</taxon>
        <taxon>Lentilactobacillus</taxon>
    </lineage>
</organism>
<dbReference type="RefSeq" id="WP_054733990.1">
    <property type="nucleotide sequence ID" value="NZ_AZFZ01000020.1"/>
</dbReference>
<evidence type="ECO:0000313" key="3">
    <source>
        <dbReference type="Proteomes" id="UP000051010"/>
    </source>
</evidence>
<reference evidence="2 3" key="1">
    <citation type="journal article" date="2015" name="Genome Announc.">
        <title>Expanding the biotechnology potential of lactobacilli through comparative genomics of 213 strains and associated genera.</title>
        <authorList>
            <person name="Sun Z."/>
            <person name="Harris H.M."/>
            <person name="McCann A."/>
            <person name="Guo C."/>
            <person name="Argimon S."/>
            <person name="Zhang W."/>
            <person name="Yang X."/>
            <person name="Jeffery I.B."/>
            <person name="Cooney J.C."/>
            <person name="Kagawa T.F."/>
            <person name="Liu W."/>
            <person name="Song Y."/>
            <person name="Salvetti E."/>
            <person name="Wrobel A."/>
            <person name="Rasinkangas P."/>
            <person name="Parkhill J."/>
            <person name="Rea M.C."/>
            <person name="O'Sullivan O."/>
            <person name="Ritari J."/>
            <person name="Douillard F.P."/>
            <person name="Paul Ross R."/>
            <person name="Yang R."/>
            <person name="Briner A.E."/>
            <person name="Felis G.E."/>
            <person name="de Vos W.M."/>
            <person name="Barrangou R."/>
            <person name="Klaenhammer T.R."/>
            <person name="Caufield P.W."/>
            <person name="Cui Y."/>
            <person name="Zhang H."/>
            <person name="O'Toole P.W."/>
        </authorList>
    </citation>
    <scope>NUCLEOTIDE SEQUENCE [LARGE SCALE GENOMIC DNA]</scope>
    <source>
        <strain evidence="2 3">DSM 18390</strain>
    </source>
</reference>
<dbReference type="EMBL" id="AZFZ01000020">
    <property type="protein sequence ID" value="KRM44089.1"/>
    <property type="molecule type" value="Genomic_DNA"/>
</dbReference>
<evidence type="ECO:0000256" key="1">
    <source>
        <dbReference type="SAM" id="MobiDB-lite"/>
    </source>
</evidence>
<gene>
    <name evidence="2" type="ORF">FD47_GL000962</name>
</gene>
<accession>A0A0R1YX69</accession>
<dbReference type="PATRIC" id="fig|1423786.4.peg.1014"/>
<protein>
    <submittedName>
        <fullName evidence="2">Uncharacterized protein</fullName>
    </submittedName>
</protein>